<sequence>MAHKYTFAVLAISACFLMATVSASAIEKKQVAAQATCSRSSLNALEDQIKICTRNVPAQQFAEPSWQCARTVTGWLQEDDECDLSVVPDYLEDCLYSFGFIGKRSIQPAVACIKNAIDSEICC</sequence>
<feature type="chain" id="PRO_5027813566" evidence="1">
    <location>
        <begin position="26"/>
        <end position="123"/>
    </location>
</feature>
<organism evidence="3">
    <name type="scientific">Thrips palmi</name>
    <name type="common">Melon thrips</name>
    <dbReference type="NCBI Taxonomy" id="161013"/>
    <lineage>
        <taxon>Eukaryota</taxon>
        <taxon>Metazoa</taxon>
        <taxon>Ecdysozoa</taxon>
        <taxon>Arthropoda</taxon>
        <taxon>Hexapoda</taxon>
        <taxon>Insecta</taxon>
        <taxon>Pterygota</taxon>
        <taxon>Neoptera</taxon>
        <taxon>Paraneoptera</taxon>
        <taxon>Thysanoptera</taxon>
        <taxon>Terebrantia</taxon>
        <taxon>Thripoidea</taxon>
        <taxon>Thripidae</taxon>
        <taxon>Thrips</taxon>
    </lineage>
</organism>
<evidence type="ECO:0000256" key="1">
    <source>
        <dbReference type="SAM" id="SignalP"/>
    </source>
</evidence>
<feature type="signal peptide" evidence="1">
    <location>
        <begin position="1"/>
        <end position="25"/>
    </location>
</feature>
<gene>
    <name evidence="3" type="primary">LOC117642436</name>
</gene>
<dbReference type="PROSITE" id="PS51257">
    <property type="entry name" value="PROKAR_LIPOPROTEIN"/>
    <property type="match status" value="1"/>
</dbReference>
<dbReference type="AlphaFoldDB" id="A0A6P8YHV6"/>
<evidence type="ECO:0000313" key="2">
    <source>
        <dbReference type="Proteomes" id="UP000515158"/>
    </source>
</evidence>
<dbReference type="Proteomes" id="UP000515158">
    <property type="component" value="Unplaced"/>
</dbReference>
<reference evidence="3" key="1">
    <citation type="submission" date="2025-08" db="UniProtKB">
        <authorList>
            <consortium name="RefSeq"/>
        </authorList>
    </citation>
    <scope>IDENTIFICATION</scope>
    <source>
        <tissue evidence="3">Total insect</tissue>
    </source>
</reference>
<protein>
    <submittedName>
        <fullName evidence="3">Uncharacterized protein LOC117642436 isoform X1</fullName>
    </submittedName>
</protein>
<evidence type="ECO:0000313" key="3">
    <source>
        <dbReference type="RefSeq" id="XP_034236565.1"/>
    </source>
</evidence>
<proteinExistence type="predicted"/>
<keyword evidence="1" id="KW-0732">Signal</keyword>
<accession>A0A6P8YHV6</accession>
<keyword evidence="2" id="KW-1185">Reference proteome</keyword>
<dbReference type="OrthoDB" id="10532336at2759"/>
<name>A0A6P8YHV6_THRPL</name>
<dbReference type="GeneID" id="117642436"/>
<dbReference type="InParanoid" id="A0A6P8YHV6"/>
<dbReference type="KEGG" id="tpal:117642436"/>
<dbReference type="RefSeq" id="XP_034236565.1">
    <property type="nucleotide sequence ID" value="XM_034380674.1"/>
</dbReference>